<name>A0A5C2RVJ7_9APHY</name>
<dbReference type="SUPFAM" id="SSF47203">
    <property type="entry name" value="Acyl-CoA dehydrogenase C-terminal domain-like"/>
    <property type="match status" value="1"/>
</dbReference>
<sequence>MRVEDGFQPKPYIVEHPYLDDPVLPSLLERILPQAVNHELSEDLTRLGHVLVEEIRPLAPLVHAATLTQYNEFGQRVDRLHTSKGWRQLKTFAVREGYTAIAFERKYGEHSRTFQLARATWSIVCPMGMTDGAARLNVSLTETTASPTARTSTDLGPPYILDGLKWFSSAAEGNIAVRMHRLKNKVGTHGVPTAELELRGTRAWLLGPPGEGVKCIAQMLNITRVHSAVHSVGSLQRAGVRGVPLHVAALAEVSLAHLTFGAAVLLGKSECGAAGVGEEARLRMLTPAVKAYAAERATGGMERAMGALGGLGLIRDATVEKIWEGTINICGLDLVRAVTKDPQAVAHYMSWARAVLASVPSQLRQDSQRASDMLSRALDKLPGYFAEGAANPLLPCVVLNYFAIVSCALYLLEHASWSHTSCKPTRAVDAEAFRRWVEGGDLAKAEGEVEFARADFRARAEMNFRLAFGAREVSAKL</sequence>
<reference evidence="2" key="1">
    <citation type="journal article" date="2018" name="Genome Biol. Evol.">
        <title>Genomics and development of Lentinus tigrinus, a white-rot wood-decaying mushroom with dimorphic fruiting bodies.</title>
        <authorList>
            <person name="Wu B."/>
            <person name="Xu Z."/>
            <person name="Knudson A."/>
            <person name="Carlson A."/>
            <person name="Chen N."/>
            <person name="Kovaka S."/>
            <person name="LaButti K."/>
            <person name="Lipzen A."/>
            <person name="Pennachio C."/>
            <person name="Riley R."/>
            <person name="Schakwitz W."/>
            <person name="Umezawa K."/>
            <person name="Ohm R.A."/>
            <person name="Grigoriev I.V."/>
            <person name="Nagy L.G."/>
            <person name="Gibbons J."/>
            <person name="Hibbett D."/>
        </authorList>
    </citation>
    <scope>NUCLEOTIDE SEQUENCE [LARGE SCALE GENOMIC DNA]</scope>
    <source>
        <strain evidence="2">ALCF2SS1-6</strain>
    </source>
</reference>
<protein>
    <recommendedName>
        <fullName evidence="1">Adaptive response protein AidB N-terminal domain-containing protein</fullName>
    </recommendedName>
</protein>
<dbReference type="GO" id="GO:0003995">
    <property type="term" value="F:acyl-CoA dehydrogenase activity"/>
    <property type="evidence" value="ECO:0007669"/>
    <property type="project" value="TreeGrafter"/>
</dbReference>
<gene>
    <name evidence="2" type="ORF">L227DRAFT_588665</name>
</gene>
<dbReference type="InterPro" id="IPR052904">
    <property type="entry name" value="Acyl-CoA_dehydrogenase-like"/>
</dbReference>
<dbReference type="AlphaFoldDB" id="A0A5C2RVJ7"/>
<keyword evidence="3" id="KW-1185">Reference proteome</keyword>
<dbReference type="Gene3D" id="1.20.140.10">
    <property type="entry name" value="Butyryl-CoA Dehydrogenase, subunit A, domain 3"/>
    <property type="match status" value="1"/>
</dbReference>
<dbReference type="OrthoDB" id="10251155at2759"/>
<dbReference type="Pfam" id="PF18158">
    <property type="entry name" value="AidB_N"/>
    <property type="match status" value="1"/>
</dbReference>
<organism evidence="2 3">
    <name type="scientific">Lentinus tigrinus ALCF2SS1-6</name>
    <dbReference type="NCBI Taxonomy" id="1328759"/>
    <lineage>
        <taxon>Eukaryota</taxon>
        <taxon>Fungi</taxon>
        <taxon>Dikarya</taxon>
        <taxon>Basidiomycota</taxon>
        <taxon>Agaricomycotina</taxon>
        <taxon>Agaricomycetes</taxon>
        <taxon>Polyporales</taxon>
        <taxon>Polyporaceae</taxon>
        <taxon>Lentinus</taxon>
    </lineage>
</organism>
<proteinExistence type="predicted"/>
<dbReference type="PANTHER" id="PTHR42707:SF2">
    <property type="entry name" value="ACD11 DEHYDROGENASE"/>
    <property type="match status" value="1"/>
</dbReference>
<dbReference type="InterPro" id="IPR009100">
    <property type="entry name" value="AcylCoA_DH/oxidase_NM_dom_sf"/>
</dbReference>
<dbReference type="InterPro" id="IPR036250">
    <property type="entry name" value="AcylCo_DH-like_C"/>
</dbReference>
<feature type="domain" description="Adaptive response protein AidB N-terminal" evidence="1">
    <location>
        <begin position="10"/>
        <end position="134"/>
    </location>
</feature>
<dbReference type="EMBL" id="ML122299">
    <property type="protein sequence ID" value="RPD55029.1"/>
    <property type="molecule type" value="Genomic_DNA"/>
</dbReference>
<dbReference type="STRING" id="1328759.A0A5C2RVJ7"/>
<evidence type="ECO:0000313" key="2">
    <source>
        <dbReference type="EMBL" id="RPD55029.1"/>
    </source>
</evidence>
<dbReference type="InterPro" id="IPR041504">
    <property type="entry name" value="AidB_N"/>
</dbReference>
<dbReference type="SUPFAM" id="SSF56645">
    <property type="entry name" value="Acyl-CoA dehydrogenase NM domain-like"/>
    <property type="match status" value="1"/>
</dbReference>
<accession>A0A5C2RVJ7</accession>
<dbReference type="PANTHER" id="PTHR42707">
    <property type="entry name" value="ACYL-COA DEHYDROGENASE"/>
    <property type="match status" value="1"/>
</dbReference>
<evidence type="ECO:0000259" key="1">
    <source>
        <dbReference type="Pfam" id="PF18158"/>
    </source>
</evidence>
<evidence type="ECO:0000313" key="3">
    <source>
        <dbReference type="Proteomes" id="UP000313359"/>
    </source>
</evidence>
<dbReference type="Gene3D" id="2.40.110.20">
    <property type="match status" value="2"/>
</dbReference>
<dbReference type="Proteomes" id="UP000313359">
    <property type="component" value="Unassembled WGS sequence"/>
</dbReference>